<gene>
    <name evidence="1" type="ORF">JW592_01965</name>
</gene>
<accession>A0ABS3WMX7</accession>
<dbReference type="InterPro" id="IPR019587">
    <property type="entry name" value="Polyketide_cyclase/dehydratase"/>
</dbReference>
<protein>
    <submittedName>
        <fullName evidence="1">SRPBCC family protein</fullName>
    </submittedName>
</protein>
<dbReference type="Gene3D" id="3.30.530.20">
    <property type="match status" value="1"/>
</dbReference>
<dbReference type="SUPFAM" id="SSF55961">
    <property type="entry name" value="Bet v1-like"/>
    <property type="match status" value="1"/>
</dbReference>
<reference evidence="1 2" key="1">
    <citation type="submission" date="2021-02" db="EMBL/GenBank/DDBJ databases">
        <title>Streptomyces spirodelae sp. nov., isolated from duckweed.</title>
        <authorList>
            <person name="Saimee Y."/>
            <person name="Duangmal K."/>
        </authorList>
    </citation>
    <scope>NUCLEOTIDE SEQUENCE [LARGE SCALE GENOMIC DNA]</scope>
    <source>
        <strain evidence="1 2">DW4-2</strain>
    </source>
</reference>
<sequence length="162" mass="18033">MARQLPVRQLRPVVLDFADTAPLRLSFTADLSVPVERVYTALAHEVEAWPSWFTAVTELRPTADGKGRDVRLRGGGFFDETVMAALPGERYAYRVDRTNAPGVRALLEDWHLAPSPAGGARVRWTMAVDGTPALRTVLRLGKPGLGISFRDAMRKLERRLRP</sequence>
<dbReference type="Proteomes" id="UP001518976">
    <property type="component" value="Unassembled WGS sequence"/>
</dbReference>
<organism evidence="1 2">
    <name type="scientific">Streptomyces spirodelae</name>
    <dbReference type="NCBI Taxonomy" id="2812904"/>
    <lineage>
        <taxon>Bacteria</taxon>
        <taxon>Bacillati</taxon>
        <taxon>Actinomycetota</taxon>
        <taxon>Actinomycetes</taxon>
        <taxon>Kitasatosporales</taxon>
        <taxon>Streptomycetaceae</taxon>
        <taxon>Streptomyces</taxon>
    </lineage>
</organism>
<proteinExistence type="predicted"/>
<dbReference type="RefSeq" id="WP_209263046.1">
    <property type="nucleotide sequence ID" value="NZ_JAFFZN010000001.1"/>
</dbReference>
<dbReference type="InterPro" id="IPR023393">
    <property type="entry name" value="START-like_dom_sf"/>
</dbReference>
<evidence type="ECO:0000313" key="1">
    <source>
        <dbReference type="EMBL" id="MBO8184251.1"/>
    </source>
</evidence>
<dbReference type="EMBL" id="JAFFZN010000001">
    <property type="protein sequence ID" value="MBO8184251.1"/>
    <property type="molecule type" value="Genomic_DNA"/>
</dbReference>
<name>A0ABS3WMX7_9ACTN</name>
<dbReference type="Pfam" id="PF10604">
    <property type="entry name" value="Polyketide_cyc2"/>
    <property type="match status" value="1"/>
</dbReference>
<dbReference type="CDD" id="cd07821">
    <property type="entry name" value="PYR_PYL_RCAR_like"/>
    <property type="match status" value="1"/>
</dbReference>
<keyword evidence="2" id="KW-1185">Reference proteome</keyword>
<evidence type="ECO:0000313" key="2">
    <source>
        <dbReference type="Proteomes" id="UP001518976"/>
    </source>
</evidence>
<comment type="caution">
    <text evidence="1">The sequence shown here is derived from an EMBL/GenBank/DDBJ whole genome shotgun (WGS) entry which is preliminary data.</text>
</comment>